<accession>A0A2P6PG60</accession>
<dbReference type="EMBL" id="PDCK01000045">
    <property type="protein sequence ID" value="PRQ20922.1"/>
    <property type="molecule type" value="Genomic_DNA"/>
</dbReference>
<sequence>MADTSPPDPKKQVIKDLEEQFEDPIPLKKLKVGQIDNESIENNPLLEDFQFPRFDAITADHIRDGITILLQKLEEDFTKLENMIELEAEPTWSTVVLPFKKIVERMTKPCEIVGLLKNLKDSEELRDALKKVLVSCFSIFLLYLLHPLPSFFFFLLNFYFPQNRLGRMRAEEFVVESSF</sequence>
<keyword evidence="3" id="KW-0378">Hydrolase</keyword>
<dbReference type="Pfam" id="PF19310">
    <property type="entry name" value="TOP_N"/>
    <property type="match status" value="1"/>
</dbReference>
<dbReference type="InterPro" id="IPR045666">
    <property type="entry name" value="OpdA_N"/>
</dbReference>
<dbReference type="SUPFAM" id="SSF55486">
    <property type="entry name" value="Metalloproteases ('zincins'), catalytic domain"/>
    <property type="match status" value="1"/>
</dbReference>
<evidence type="ECO:0000313" key="4">
    <source>
        <dbReference type="Proteomes" id="UP000238479"/>
    </source>
</evidence>
<feature type="domain" description="Oligopeptidase A N-terminal" evidence="2">
    <location>
        <begin position="66"/>
        <end position="132"/>
    </location>
</feature>
<dbReference type="EC" id="3.4.24.70" evidence="3"/>
<dbReference type="GO" id="GO:0004222">
    <property type="term" value="F:metalloendopeptidase activity"/>
    <property type="evidence" value="ECO:0007669"/>
    <property type="project" value="UniProtKB-EC"/>
</dbReference>
<evidence type="ECO:0000259" key="2">
    <source>
        <dbReference type="Pfam" id="PF19310"/>
    </source>
</evidence>
<proteinExistence type="predicted"/>
<evidence type="ECO:0000256" key="1">
    <source>
        <dbReference type="SAM" id="Phobius"/>
    </source>
</evidence>
<name>A0A2P6PG60_ROSCH</name>
<organism evidence="3 4">
    <name type="scientific">Rosa chinensis</name>
    <name type="common">China rose</name>
    <dbReference type="NCBI Taxonomy" id="74649"/>
    <lineage>
        <taxon>Eukaryota</taxon>
        <taxon>Viridiplantae</taxon>
        <taxon>Streptophyta</taxon>
        <taxon>Embryophyta</taxon>
        <taxon>Tracheophyta</taxon>
        <taxon>Spermatophyta</taxon>
        <taxon>Magnoliopsida</taxon>
        <taxon>eudicotyledons</taxon>
        <taxon>Gunneridae</taxon>
        <taxon>Pentapetalae</taxon>
        <taxon>rosids</taxon>
        <taxon>fabids</taxon>
        <taxon>Rosales</taxon>
        <taxon>Rosaceae</taxon>
        <taxon>Rosoideae</taxon>
        <taxon>Rosoideae incertae sedis</taxon>
        <taxon>Rosa</taxon>
    </lineage>
</organism>
<evidence type="ECO:0000313" key="3">
    <source>
        <dbReference type="EMBL" id="PRQ20922.1"/>
    </source>
</evidence>
<protein>
    <submittedName>
        <fullName evidence="3">Putative oligopeptidase A</fullName>
        <ecNumber evidence="3">3.4.24.70</ecNumber>
    </submittedName>
</protein>
<keyword evidence="1" id="KW-0812">Transmembrane</keyword>
<dbReference type="Gene3D" id="1.10.1370.40">
    <property type="match status" value="1"/>
</dbReference>
<dbReference type="Gramene" id="PRQ20922">
    <property type="protein sequence ID" value="PRQ20922"/>
    <property type="gene ID" value="RchiOBHm_Chr7g0233411"/>
</dbReference>
<dbReference type="STRING" id="74649.A0A2P6PG60"/>
<keyword evidence="1" id="KW-0472">Membrane</keyword>
<gene>
    <name evidence="3" type="ORF">RchiOBHm_Chr7g0233411</name>
</gene>
<comment type="caution">
    <text evidence="3">The sequence shown here is derived from an EMBL/GenBank/DDBJ whole genome shotgun (WGS) entry which is preliminary data.</text>
</comment>
<dbReference type="AlphaFoldDB" id="A0A2P6PG60"/>
<keyword evidence="1" id="KW-1133">Transmembrane helix</keyword>
<feature type="transmembrane region" description="Helical" evidence="1">
    <location>
        <begin position="140"/>
        <end position="160"/>
    </location>
</feature>
<reference evidence="3 4" key="1">
    <citation type="journal article" date="2018" name="Nat. Genet.">
        <title>The Rosa genome provides new insights in the design of modern roses.</title>
        <authorList>
            <person name="Bendahmane M."/>
        </authorList>
    </citation>
    <scope>NUCLEOTIDE SEQUENCE [LARGE SCALE GENOMIC DNA]</scope>
    <source>
        <strain evidence="4">cv. Old Blush</strain>
    </source>
</reference>
<dbReference type="Proteomes" id="UP000238479">
    <property type="component" value="Chromosome 7"/>
</dbReference>
<keyword evidence="4" id="KW-1185">Reference proteome</keyword>